<evidence type="ECO:0000313" key="2">
    <source>
        <dbReference type="EMBL" id="ADP82023.1"/>
    </source>
</evidence>
<evidence type="ECO:0000256" key="1">
    <source>
        <dbReference type="SAM" id="SignalP"/>
    </source>
</evidence>
<feature type="signal peptide" evidence="1">
    <location>
        <begin position="1"/>
        <end position="21"/>
    </location>
</feature>
<evidence type="ECO:0000313" key="3">
    <source>
        <dbReference type="Proteomes" id="UP000002484"/>
    </source>
</evidence>
<feature type="chain" id="PRO_5039315212" evidence="1">
    <location>
        <begin position="22"/>
        <end position="201"/>
    </location>
</feature>
<dbReference type="AlphaFoldDB" id="E3J7X5"/>
<proteinExistence type="predicted"/>
<dbReference type="OrthoDB" id="3829428at2"/>
<organism evidence="2 3">
    <name type="scientific">Pseudofrankia inefficax (strain DSM 45817 / CECT 9037 / DDB 130130 / EuI1c)</name>
    <name type="common">Frankia inefficax</name>
    <dbReference type="NCBI Taxonomy" id="298654"/>
    <lineage>
        <taxon>Bacteria</taxon>
        <taxon>Bacillati</taxon>
        <taxon>Actinomycetota</taxon>
        <taxon>Actinomycetes</taxon>
        <taxon>Frankiales</taxon>
        <taxon>Frankiaceae</taxon>
        <taxon>Pseudofrankia</taxon>
    </lineage>
</organism>
<dbReference type="KEGG" id="fri:FraEuI1c_4019"/>
<dbReference type="EMBL" id="CP002299">
    <property type="protein sequence ID" value="ADP82023.1"/>
    <property type="molecule type" value="Genomic_DNA"/>
</dbReference>
<dbReference type="Proteomes" id="UP000002484">
    <property type="component" value="Chromosome"/>
</dbReference>
<keyword evidence="3" id="KW-1185">Reference proteome</keyword>
<dbReference type="eggNOG" id="COG1572">
    <property type="taxonomic scope" value="Bacteria"/>
</dbReference>
<reference evidence="2 3" key="1">
    <citation type="submission" date="2010-10" db="EMBL/GenBank/DDBJ databases">
        <title>Complete sequence of Frankia sp. EuI1c.</title>
        <authorList>
            <consortium name="US DOE Joint Genome Institute"/>
            <person name="Lucas S."/>
            <person name="Copeland A."/>
            <person name="Lapidus A."/>
            <person name="Cheng J.-F."/>
            <person name="Bruce D."/>
            <person name="Goodwin L."/>
            <person name="Pitluck S."/>
            <person name="Chertkov O."/>
            <person name="Detter J.C."/>
            <person name="Han C."/>
            <person name="Tapia R."/>
            <person name="Land M."/>
            <person name="Hauser L."/>
            <person name="Jeffries C."/>
            <person name="Kyrpides N."/>
            <person name="Ivanova N."/>
            <person name="Mikhailova N."/>
            <person name="Beauchemin N."/>
            <person name="Sen A."/>
            <person name="Sur S.A."/>
            <person name="Gtari M."/>
            <person name="Wall L."/>
            <person name="Tisa L."/>
            <person name="Woyke T."/>
        </authorList>
    </citation>
    <scope>NUCLEOTIDE SEQUENCE [LARGE SCALE GENOMIC DNA]</scope>
    <source>
        <strain evidence="3">DSM 45817 / CECT 9037 / EuI1c</strain>
    </source>
</reference>
<keyword evidence="1" id="KW-0732">Signal</keyword>
<dbReference type="InParanoid" id="E3J7X5"/>
<protein>
    <submittedName>
        <fullName evidence="2">Uncharacterized protein</fullName>
    </submittedName>
</protein>
<accession>E3J7X5</accession>
<gene>
    <name evidence="2" type="ordered locus">FraEuI1c_4019</name>
</gene>
<name>E3J7X5_PSEI1</name>
<sequence length="201" mass="20567" precursor="true">MNRPRTLAGLLLALITLVVFAAPSSAAPSTPPPAVTVAFDHGEVRAAVGERFTLRARISDISAAPVGPSIAHLNVASLTSDVYVDPEDWSSDRSRPVAAMAAGDGTWLDWEIQAVTAGRFDVYVVVLPTGPDRAGSGGPGPAPLVASAPVHVTVTPRRTLTAGGSLPTAITVPLLLGAGALATRRRARRASNLAQTGGPKT</sequence>
<dbReference type="HOGENOM" id="CLU_1358786_0_0_11"/>
<dbReference type="RefSeq" id="WP_013425141.1">
    <property type="nucleotide sequence ID" value="NC_014666.1"/>
</dbReference>
<dbReference type="STRING" id="298654.FraEuI1c_4019"/>